<feature type="domain" description="C-type lectin" evidence="13">
    <location>
        <begin position="266"/>
        <end position="376"/>
    </location>
</feature>
<dbReference type="FunFam" id="3.10.100.10:FF:000047">
    <property type="entry name" value="lymphocyte antigen 75"/>
    <property type="match status" value="1"/>
</dbReference>
<dbReference type="Proteomes" id="UP000694397">
    <property type="component" value="Chromosome 12"/>
</dbReference>
<feature type="domain" description="C-type lectin" evidence="13">
    <location>
        <begin position="966"/>
        <end position="1085"/>
    </location>
</feature>
<feature type="domain" description="C-type lectin" evidence="13">
    <location>
        <begin position="530"/>
        <end position="638"/>
    </location>
</feature>
<dbReference type="Pfam" id="PF00059">
    <property type="entry name" value="Lectin_C"/>
    <property type="match status" value="8"/>
</dbReference>
<dbReference type="SMART" id="SM00034">
    <property type="entry name" value="CLECT"/>
    <property type="match status" value="10"/>
</dbReference>
<dbReference type="PANTHER" id="PTHR22803">
    <property type="entry name" value="MANNOSE, PHOSPHOLIPASE, LECTIN RECEPTOR RELATED"/>
    <property type="match status" value="1"/>
</dbReference>
<feature type="domain" description="C-type lectin" evidence="13">
    <location>
        <begin position="1252"/>
        <end position="1355"/>
    </location>
</feature>
<reference evidence="15" key="3">
    <citation type="submission" date="2025-09" db="UniProtKB">
        <authorList>
            <consortium name="Ensembl"/>
        </authorList>
    </citation>
    <scope>IDENTIFICATION</scope>
</reference>
<evidence type="ECO:0000256" key="4">
    <source>
        <dbReference type="ARBA" id="ARBA00022729"/>
    </source>
</evidence>
<dbReference type="SUPFAM" id="SSF50370">
    <property type="entry name" value="Ricin B-like lectins"/>
    <property type="match status" value="1"/>
</dbReference>
<dbReference type="InterPro" id="IPR016187">
    <property type="entry name" value="CTDL_fold"/>
</dbReference>
<feature type="domain" description="C-type lectin" evidence="13">
    <location>
        <begin position="1394"/>
        <end position="1499"/>
    </location>
</feature>
<dbReference type="InterPro" id="IPR018378">
    <property type="entry name" value="C-type_lectin_CS"/>
</dbReference>
<dbReference type="GO" id="GO:0016020">
    <property type="term" value="C:membrane"/>
    <property type="evidence" value="ECO:0007669"/>
    <property type="project" value="UniProtKB-SubCell"/>
</dbReference>
<feature type="disulfide bond" evidence="11">
    <location>
        <begin position="222"/>
        <end position="249"/>
    </location>
</feature>
<evidence type="ECO:0000256" key="2">
    <source>
        <dbReference type="ARBA" id="ARBA00022583"/>
    </source>
</evidence>
<evidence type="ECO:0000256" key="7">
    <source>
        <dbReference type="ARBA" id="ARBA00023136"/>
    </source>
</evidence>
<dbReference type="Gene3D" id="2.80.10.50">
    <property type="match status" value="1"/>
</dbReference>
<dbReference type="SUPFAM" id="SSF57440">
    <property type="entry name" value="Kringle-like"/>
    <property type="match status" value="1"/>
</dbReference>
<keyword evidence="7" id="KW-0472">Membrane</keyword>
<organism evidence="15 16">
    <name type="scientific">Scleropages formosus</name>
    <name type="common">Asian bonytongue</name>
    <name type="synonym">Osteoglossum formosum</name>
    <dbReference type="NCBI Taxonomy" id="113540"/>
    <lineage>
        <taxon>Eukaryota</taxon>
        <taxon>Metazoa</taxon>
        <taxon>Chordata</taxon>
        <taxon>Craniata</taxon>
        <taxon>Vertebrata</taxon>
        <taxon>Euteleostomi</taxon>
        <taxon>Actinopterygii</taxon>
        <taxon>Neopterygii</taxon>
        <taxon>Teleostei</taxon>
        <taxon>Osteoglossocephala</taxon>
        <taxon>Osteoglossomorpha</taxon>
        <taxon>Osteoglossiformes</taxon>
        <taxon>Osteoglossidae</taxon>
        <taxon>Scleropages</taxon>
    </lineage>
</organism>
<comment type="subcellular location">
    <subcellularLocation>
        <location evidence="1">Membrane</location>
        <topology evidence="1">Single-pass membrane protein</topology>
    </subcellularLocation>
</comment>
<evidence type="ECO:0000256" key="6">
    <source>
        <dbReference type="ARBA" id="ARBA00022989"/>
    </source>
</evidence>
<dbReference type="SMART" id="SM00059">
    <property type="entry name" value="FN2"/>
    <property type="match status" value="1"/>
</dbReference>
<keyword evidence="4" id="KW-0732">Signal</keyword>
<feature type="domain" description="C-type lectin" evidence="13">
    <location>
        <begin position="678"/>
        <end position="819"/>
    </location>
</feature>
<evidence type="ECO:0000256" key="3">
    <source>
        <dbReference type="ARBA" id="ARBA00022692"/>
    </source>
</evidence>
<dbReference type="InterPro" id="IPR050111">
    <property type="entry name" value="C-type_lectin/snaclec_domain"/>
</dbReference>
<dbReference type="InterPro" id="IPR036943">
    <property type="entry name" value="FN_type2_sf"/>
</dbReference>
<feature type="domain" description="C-type lectin" evidence="13">
    <location>
        <begin position="1530"/>
        <end position="1649"/>
    </location>
</feature>
<evidence type="ECO:0000256" key="8">
    <source>
        <dbReference type="ARBA" id="ARBA00023157"/>
    </source>
</evidence>
<evidence type="ECO:0000256" key="1">
    <source>
        <dbReference type="ARBA" id="ARBA00004167"/>
    </source>
</evidence>
<dbReference type="PRINTS" id="PR00013">
    <property type="entry name" value="FNTYPEII"/>
</dbReference>
<dbReference type="Pfam" id="PF00040">
    <property type="entry name" value="fn2"/>
    <property type="match status" value="1"/>
</dbReference>
<dbReference type="SMART" id="SM00458">
    <property type="entry name" value="RICIN"/>
    <property type="match status" value="1"/>
</dbReference>
<dbReference type="InterPro" id="IPR000772">
    <property type="entry name" value="Ricin_B_lectin"/>
</dbReference>
<name>A0A8C9U3G2_SCLFO</name>
<evidence type="ECO:0000256" key="9">
    <source>
        <dbReference type="ARBA" id="ARBA00023170"/>
    </source>
</evidence>
<feature type="disulfide bond" evidence="11">
    <location>
        <begin position="208"/>
        <end position="234"/>
    </location>
</feature>
<feature type="domain" description="Fibronectin type-II" evidence="14">
    <location>
        <begin position="203"/>
        <end position="251"/>
    </location>
</feature>
<keyword evidence="9" id="KW-0675">Receptor</keyword>
<dbReference type="Gene3D" id="3.10.100.10">
    <property type="entry name" value="Mannose-Binding Protein A, subunit A"/>
    <property type="match status" value="9"/>
</dbReference>
<dbReference type="SUPFAM" id="SSF56436">
    <property type="entry name" value="C-type lectin-like"/>
    <property type="match status" value="10"/>
</dbReference>
<evidence type="ECO:0000256" key="12">
    <source>
        <dbReference type="SAM" id="MobiDB-lite"/>
    </source>
</evidence>
<keyword evidence="10" id="KW-0325">Glycoprotein</keyword>
<keyword evidence="16" id="KW-1185">Reference proteome</keyword>
<keyword evidence="2" id="KW-0254">Endocytosis</keyword>
<evidence type="ECO:0000256" key="10">
    <source>
        <dbReference type="ARBA" id="ARBA00023180"/>
    </source>
</evidence>
<evidence type="ECO:0000259" key="13">
    <source>
        <dbReference type="PROSITE" id="PS50041"/>
    </source>
</evidence>
<accession>A0A8C9U3G2</accession>
<dbReference type="CDD" id="cd00037">
    <property type="entry name" value="CLECT"/>
    <property type="match status" value="10"/>
</dbReference>
<dbReference type="Gene3D" id="2.10.10.10">
    <property type="entry name" value="Fibronectin, type II, collagen-binding"/>
    <property type="match status" value="1"/>
</dbReference>
<dbReference type="GO" id="GO:0006897">
    <property type="term" value="P:endocytosis"/>
    <property type="evidence" value="ECO:0007669"/>
    <property type="project" value="UniProtKB-KW"/>
</dbReference>
<proteinExistence type="predicted"/>
<dbReference type="GeneTree" id="ENSGT01050000244842"/>
<dbReference type="InterPro" id="IPR013806">
    <property type="entry name" value="Kringle-like"/>
</dbReference>
<dbReference type="Pfam" id="PF24562">
    <property type="entry name" value="CysR_MRC2_N"/>
    <property type="match status" value="1"/>
</dbReference>
<sequence>MVRRSPLEPPRIPSWQIKHKQHNNQSERNTGLCRGIDTNTISLHQSTSAPLSVVTLLFHLYWGERCLSVARCDDAFSIHHVGSGRCLESSGLNLGMGDCSGSLEQQWKWGFGHRLFHVATAQCLGLQVPSKTLALLDCDSTRDVLWWRCAHGIIRTAYQLSLSAGNGTVSAWLNSQDSWTRHNSSDNICRQPYRVIHTTMGNSFGAPCQFPFRHNGSWHHGCVSGGQEKEFSWCATTHDYDGDRKWGYCLKPEPFCSSLWENPGWGSCYQYNLQSALPWREARASCLSQGGDLLSFSSLNESAFIAGLPNQMWIGLNQLDTAQGWQWSDGSPLSFVKWNEGMPFTSVLQEADCAAMNSQGLWESEACGLRLPYICKKYLNQTEQQSSGWKPWNGFCYQLVKDPCRPMLEAQQYCEASGGALISMHSLVDVEAINMGFHDNQELEVWTGLRSKEKQALFYWTDNSSVSFTYWARDEPQIPSESKPNCVSYFGQYHLWRVSPCEKELPFVCKKKGNVKEIIKKAGCPEDGDWKRHGNACYKVDTEEVLFQDRCDLTIMNRFEQLFINSLIKDHITTKTLYFWMGLQDINGTGEFHWITRNGQSKGVPYTNWNRFEPELAGGCVVMSTAQPLGKWEVKDCELFKAGSICKTSIGPQVEPDAEPDLSLPCPPGWVTHPDVHYCYKVFHEERLSRKRTWGEAERFCEALGAHLVSLSHKNEMQALQSVISETVSNERYFWVGLNRRGTESGDAWEWSDGRAVSADIFSSEFHEDDEYSRDCAAFKVEVRPHRRRYFLHAVHDVIKKPFYAIRFRCDAQLEWVCQIPRGKKETVPDWYNPNTHHESSIFVDGSEFWFVTNPKLTYDEAREFCWSKGSKLATPMTYDAAKQIREKLSEGSLWWVDVLIETGTWPFSLVEVDWALLNTFFTVHTYTCKGRFPFVCERLKTTSLEKHPLPAIPIGLPCDNGFLTFGNKCYMVIKPLYVSFAKASEHCHTLGGTLLTIANQVEQDFVTSLLSELSRKFWIGLEIKETGMEWVDNSTFTFHNFNPLVHGQYRPVRKGVSTFPLEQCAYMINDPHPAMTGTWDYTSCMDYQYISICQHYADKPESPHIPASNFTVGSHTYRIIQKNVTWFEALQLCKEAGMDLVSVTDTYQQAALTVAASRASHSVWIGLFSEDDGFHYRWTDHSHVMFSRWSPKPTVGQCVYQDTDGFWKATECEEVLKGAICQIPQSETTLKPEKNLVKCPHKINGLNWIPFRNNCYAFQLDSSRWESFTNVRDICKKFDILTIRDEMENEFVKEQLLPFKDLAHFVWLGIFRDENVNRMKWYDGTNVQYSNWRDGRPSVTKSFMAGLGLDGVWEIFADENFFSPFQQRSIVACKIDNDPKEEFQKSPNDVGVYGNSSYYIIERQLAWFDAVRACRSAGGHLASAHDFAHDAHLELMSKKDGFPLWIGLSTQDMGSSYEWSDGTSYDYTPGSFVSSDSKGDCVFVNTKGLWQRANCSSKQEGAICYNSTVQSKLHSQNCPQGGTSKWIEYNGHCYTVDMPSFVYTMKEAKSIYDSSQLLTIKSKEENNFVSGCLSENPLITDRIWLGIDLDHQGQPMAWVDGTSVALSFWETQTEPSNQAALRCVVMQAGKGGVWSYVSCEDTRSRVVCKGPSREYNTRHSHSLVPPTDWLALGKGLFGKYLAQGYYNQRRGIKSATFRSRGSNSNHYATSCPLNFHHINMHTCTHQK</sequence>
<keyword evidence="8 11" id="KW-1015">Disulfide bond</keyword>
<dbReference type="PROSITE" id="PS51092">
    <property type="entry name" value="FN2_2"/>
    <property type="match status" value="1"/>
</dbReference>
<dbReference type="InterPro" id="IPR016186">
    <property type="entry name" value="C-type_lectin-like/link_sf"/>
</dbReference>
<evidence type="ECO:0000256" key="11">
    <source>
        <dbReference type="PROSITE-ProRule" id="PRU00479"/>
    </source>
</evidence>
<protein>
    <submittedName>
        <fullName evidence="15">Lymphocyte antigen 75</fullName>
    </submittedName>
</protein>
<dbReference type="CDD" id="cd00062">
    <property type="entry name" value="FN2"/>
    <property type="match status" value="1"/>
</dbReference>
<keyword evidence="5" id="KW-0677">Repeat</keyword>
<evidence type="ECO:0000313" key="15">
    <source>
        <dbReference type="Ensembl" id="ENSSFOP00015059172.1"/>
    </source>
</evidence>
<feature type="region of interest" description="Disordered" evidence="12">
    <location>
        <begin position="1"/>
        <end position="29"/>
    </location>
</feature>
<reference evidence="15 16" key="1">
    <citation type="submission" date="2019-04" db="EMBL/GenBank/DDBJ databases">
        <authorList>
            <consortium name="Wellcome Sanger Institute Data Sharing"/>
        </authorList>
    </citation>
    <scope>NUCLEOTIDE SEQUENCE [LARGE SCALE GENOMIC DNA]</scope>
</reference>
<keyword evidence="3" id="KW-0812">Transmembrane</keyword>
<dbReference type="OrthoDB" id="6153550at2759"/>
<dbReference type="PROSITE" id="PS50231">
    <property type="entry name" value="RICIN_B_LECTIN"/>
    <property type="match status" value="1"/>
</dbReference>
<keyword evidence="6" id="KW-1133">Transmembrane helix</keyword>
<dbReference type="FunFam" id="3.10.100.10:FF:000036">
    <property type="entry name" value="Lymphocyte antigen 75"/>
    <property type="match status" value="1"/>
</dbReference>
<dbReference type="PROSITE" id="PS50041">
    <property type="entry name" value="C_TYPE_LECTIN_2"/>
    <property type="match status" value="9"/>
</dbReference>
<dbReference type="Ensembl" id="ENSSFOT00015047819.1">
    <property type="protein sequence ID" value="ENSSFOP00015059172.1"/>
    <property type="gene ID" value="ENSSFOG00015023055.2"/>
</dbReference>
<dbReference type="InterPro" id="IPR035992">
    <property type="entry name" value="Ricin_B-like_lectins"/>
</dbReference>
<gene>
    <name evidence="15" type="primary">LY75</name>
    <name evidence="15" type="synonym">LOC108927937</name>
</gene>
<feature type="domain" description="C-type lectin" evidence="13">
    <location>
        <begin position="1113"/>
        <end position="1215"/>
    </location>
</feature>
<dbReference type="InterPro" id="IPR001304">
    <property type="entry name" value="C-type_lectin-like"/>
</dbReference>
<dbReference type="InterPro" id="IPR000562">
    <property type="entry name" value="FN_type2_dom"/>
</dbReference>
<reference evidence="15" key="2">
    <citation type="submission" date="2025-08" db="UniProtKB">
        <authorList>
            <consortium name="Ensembl"/>
        </authorList>
    </citation>
    <scope>IDENTIFICATION</scope>
</reference>
<feature type="domain" description="C-type lectin" evidence="13">
    <location>
        <begin position="392"/>
        <end position="510"/>
    </location>
</feature>
<dbReference type="PROSITE" id="PS00615">
    <property type="entry name" value="C_TYPE_LECTIN_1"/>
    <property type="match status" value="2"/>
</dbReference>
<evidence type="ECO:0000259" key="14">
    <source>
        <dbReference type="PROSITE" id="PS51092"/>
    </source>
</evidence>
<evidence type="ECO:0000313" key="16">
    <source>
        <dbReference type="Proteomes" id="UP000694397"/>
    </source>
</evidence>
<evidence type="ECO:0000256" key="5">
    <source>
        <dbReference type="ARBA" id="ARBA00022737"/>
    </source>
</evidence>